<proteinExistence type="predicted"/>
<gene>
    <name evidence="2" type="ORF">SAMN02745168_0867</name>
</gene>
<evidence type="ECO:0000313" key="2">
    <source>
        <dbReference type="EMBL" id="SMC42345.1"/>
    </source>
</evidence>
<keyword evidence="3" id="KW-1185">Reference proteome</keyword>
<sequence>MKGLALGLTMAFIGIILVIASMTIWGFARKLAPAETARETHPAVKERLKKLKRAQTLCQIIGIVLIVLGVVTGILLELSF</sequence>
<dbReference type="STRING" id="1122930.SAMN02745168_0867"/>
<dbReference type="AlphaFoldDB" id="A0A1W1Z1L3"/>
<dbReference type="RefSeq" id="WP_084233466.1">
    <property type="nucleotide sequence ID" value="NZ_FWXW01000001.1"/>
</dbReference>
<evidence type="ECO:0000313" key="3">
    <source>
        <dbReference type="Proteomes" id="UP000192790"/>
    </source>
</evidence>
<accession>A0A1W1Z1L3</accession>
<dbReference type="Proteomes" id="UP000192790">
    <property type="component" value="Unassembled WGS sequence"/>
</dbReference>
<reference evidence="2 3" key="1">
    <citation type="submission" date="2017-04" db="EMBL/GenBank/DDBJ databases">
        <authorList>
            <person name="Afonso C.L."/>
            <person name="Miller P.J."/>
            <person name="Scott M.A."/>
            <person name="Spackman E."/>
            <person name="Goraichik I."/>
            <person name="Dimitrov K.M."/>
            <person name="Suarez D.L."/>
            <person name="Swayne D.E."/>
        </authorList>
    </citation>
    <scope>NUCLEOTIDE SEQUENCE [LARGE SCALE GENOMIC DNA]</scope>
    <source>
        <strain evidence="2 3">DSM 12816</strain>
    </source>
</reference>
<evidence type="ECO:0000256" key="1">
    <source>
        <dbReference type="SAM" id="Phobius"/>
    </source>
</evidence>
<organism evidence="2 3">
    <name type="scientific">Papillibacter cinnamivorans DSM 12816</name>
    <dbReference type="NCBI Taxonomy" id="1122930"/>
    <lineage>
        <taxon>Bacteria</taxon>
        <taxon>Bacillati</taxon>
        <taxon>Bacillota</taxon>
        <taxon>Clostridia</taxon>
        <taxon>Eubacteriales</taxon>
        <taxon>Oscillospiraceae</taxon>
        <taxon>Papillibacter</taxon>
    </lineage>
</organism>
<dbReference type="EMBL" id="FWXW01000001">
    <property type="protein sequence ID" value="SMC42345.1"/>
    <property type="molecule type" value="Genomic_DNA"/>
</dbReference>
<feature type="transmembrane region" description="Helical" evidence="1">
    <location>
        <begin position="6"/>
        <end position="28"/>
    </location>
</feature>
<feature type="transmembrane region" description="Helical" evidence="1">
    <location>
        <begin position="57"/>
        <end position="76"/>
    </location>
</feature>
<keyword evidence="1" id="KW-0472">Membrane</keyword>
<name>A0A1W1Z1L3_9FIRM</name>
<keyword evidence="1" id="KW-0812">Transmembrane</keyword>
<keyword evidence="1" id="KW-1133">Transmembrane helix</keyword>
<protein>
    <submittedName>
        <fullName evidence="2">Uncharacterized protein</fullName>
    </submittedName>
</protein>